<evidence type="ECO:0000256" key="4">
    <source>
        <dbReference type="ARBA" id="ARBA00012745"/>
    </source>
</evidence>
<dbReference type="Gene3D" id="3.30.1700.10">
    <property type="entry name" value="lpxc deacetylase, domain 2"/>
    <property type="match status" value="1"/>
</dbReference>
<accession>A0AAD9IKP3</accession>
<gene>
    <name evidence="15" type="ORF">QBZ16_003009</name>
</gene>
<keyword evidence="10" id="KW-0443">Lipid metabolism</keyword>
<evidence type="ECO:0000256" key="14">
    <source>
        <dbReference type="SAM" id="MobiDB-lite"/>
    </source>
</evidence>
<dbReference type="EC" id="3.5.1.108" evidence="4"/>
<name>A0AAD9IKP3_PROWI</name>
<evidence type="ECO:0000256" key="6">
    <source>
        <dbReference type="ARBA" id="ARBA00022556"/>
    </source>
</evidence>
<comment type="cofactor">
    <cofactor evidence="1">
        <name>Zn(2+)</name>
        <dbReference type="ChEBI" id="CHEBI:29105"/>
    </cofactor>
</comment>
<dbReference type="InterPro" id="IPR002110">
    <property type="entry name" value="Ankyrin_rpt"/>
</dbReference>
<evidence type="ECO:0000256" key="12">
    <source>
        <dbReference type="ARBA" id="ARBA00024987"/>
    </source>
</evidence>
<comment type="pathway">
    <text evidence="2">Glycolipid biosynthesis; lipid IV(A) biosynthesis; lipid IV(A) from (3R)-3-hydroxytetradecanoyl-[acyl-carrier-protein] and UDP-N-acetyl-alpha-D-glucosamine: step 2/6.</text>
</comment>
<evidence type="ECO:0000256" key="1">
    <source>
        <dbReference type="ARBA" id="ARBA00001947"/>
    </source>
</evidence>
<dbReference type="InterPro" id="IPR015870">
    <property type="entry name" value="UDP-acyl_N-AcGlcN_deAcase_N"/>
</dbReference>
<dbReference type="SUPFAM" id="SSF54211">
    <property type="entry name" value="Ribosomal protein S5 domain 2-like"/>
    <property type="match status" value="2"/>
</dbReference>
<reference evidence="15" key="1">
    <citation type="submission" date="2021-01" db="EMBL/GenBank/DDBJ databases">
        <authorList>
            <person name="Eckstrom K.M.E."/>
        </authorList>
    </citation>
    <scope>NUCLEOTIDE SEQUENCE</scope>
    <source>
        <strain evidence="15">UVCC 0001</strain>
    </source>
</reference>
<feature type="compositionally biased region" description="Polar residues" evidence="14">
    <location>
        <begin position="1"/>
        <end position="10"/>
    </location>
</feature>
<dbReference type="Pfam" id="PF12796">
    <property type="entry name" value="Ank_2"/>
    <property type="match status" value="1"/>
</dbReference>
<dbReference type="InterPro" id="IPR020568">
    <property type="entry name" value="Ribosomal_Su5_D2-typ_SF"/>
</dbReference>
<keyword evidence="5" id="KW-0444">Lipid biosynthesis</keyword>
<feature type="repeat" description="ANK" evidence="13">
    <location>
        <begin position="324"/>
        <end position="356"/>
    </location>
</feature>
<evidence type="ECO:0000256" key="5">
    <source>
        <dbReference type="ARBA" id="ARBA00022516"/>
    </source>
</evidence>
<dbReference type="Pfam" id="PF03331">
    <property type="entry name" value="LpxC"/>
    <property type="match status" value="1"/>
</dbReference>
<keyword evidence="7" id="KW-0479">Metal-binding</keyword>
<evidence type="ECO:0000256" key="13">
    <source>
        <dbReference type="PROSITE-ProRule" id="PRU00023"/>
    </source>
</evidence>
<dbReference type="InterPro" id="IPR011334">
    <property type="entry name" value="UDP-acyl_GlcNac_deAcase_C"/>
</dbReference>
<dbReference type="Gene3D" id="3.30.230.20">
    <property type="entry name" value="lpxc deacetylase, domain 1"/>
    <property type="match status" value="1"/>
</dbReference>
<evidence type="ECO:0000256" key="7">
    <source>
        <dbReference type="ARBA" id="ARBA00022723"/>
    </source>
</evidence>
<keyword evidence="16" id="KW-1185">Reference proteome</keyword>
<evidence type="ECO:0000256" key="2">
    <source>
        <dbReference type="ARBA" id="ARBA00005002"/>
    </source>
</evidence>
<comment type="similarity">
    <text evidence="3">Belongs to the LpxC family.</text>
</comment>
<keyword evidence="8" id="KW-0378">Hydrolase</keyword>
<dbReference type="SMART" id="SM00248">
    <property type="entry name" value="ANK"/>
    <property type="match status" value="3"/>
</dbReference>
<evidence type="ECO:0000313" key="16">
    <source>
        <dbReference type="Proteomes" id="UP001255856"/>
    </source>
</evidence>
<dbReference type="PROSITE" id="PS50297">
    <property type="entry name" value="ANK_REP_REGION"/>
    <property type="match status" value="1"/>
</dbReference>
<protein>
    <recommendedName>
        <fullName evidence="4">UDP-3-O-acyl-N-acetylglucosamine deacetylase</fullName>
        <ecNumber evidence="4">3.5.1.108</ecNumber>
    </recommendedName>
</protein>
<evidence type="ECO:0000313" key="15">
    <source>
        <dbReference type="EMBL" id="KAK2079318.1"/>
    </source>
</evidence>
<keyword evidence="9" id="KW-0862">Zinc</keyword>
<dbReference type="EMBL" id="JASFZW010000003">
    <property type="protein sequence ID" value="KAK2079318.1"/>
    <property type="molecule type" value="Genomic_DNA"/>
</dbReference>
<comment type="catalytic activity">
    <reaction evidence="11">
        <text>a UDP-3-O-[(3R)-3-hydroxyacyl]-N-acetyl-alpha-D-glucosamine + H2O = a UDP-3-O-[(3R)-3-hydroxyacyl]-alpha-D-glucosamine + acetate</text>
        <dbReference type="Rhea" id="RHEA:67816"/>
        <dbReference type="ChEBI" id="CHEBI:15377"/>
        <dbReference type="ChEBI" id="CHEBI:30089"/>
        <dbReference type="ChEBI" id="CHEBI:137740"/>
        <dbReference type="ChEBI" id="CHEBI:173225"/>
        <dbReference type="EC" id="3.5.1.108"/>
    </reaction>
</comment>
<organism evidence="15 16">
    <name type="scientific">Prototheca wickerhamii</name>
    <dbReference type="NCBI Taxonomy" id="3111"/>
    <lineage>
        <taxon>Eukaryota</taxon>
        <taxon>Viridiplantae</taxon>
        <taxon>Chlorophyta</taxon>
        <taxon>core chlorophytes</taxon>
        <taxon>Trebouxiophyceae</taxon>
        <taxon>Chlorellales</taxon>
        <taxon>Chlorellaceae</taxon>
        <taxon>Prototheca</taxon>
    </lineage>
</organism>
<keyword evidence="13" id="KW-0040">ANK repeat</keyword>
<evidence type="ECO:0000256" key="3">
    <source>
        <dbReference type="ARBA" id="ARBA00006170"/>
    </source>
</evidence>
<dbReference type="GO" id="GO:2001289">
    <property type="term" value="P:lipid X metabolic process"/>
    <property type="evidence" value="ECO:0007669"/>
    <property type="project" value="UniProtKB-ARBA"/>
</dbReference>
<dbReference type="AlphaFoldDB" id="A0AAD9IKP3"/>
<dbReference type="PANTHER" id="PTHR33694:SF1">
    <property type="entry name" value="UDP-3-O-ACYL-N-ACETYLGLUCOSAMINE DEACETYLASE 1, MITOCHONDRIAL-RELATED"/>
    <property type="match status" value="1"/>
</dbReference>
<comment type="caution">
    <text evidence="15">The sequence shown here is derived from an EMBL/GenBank/DDBJ whole genome shotgun (WGS) entry which is preliminary data.</text>
</comment>
<proteinExistence type="inferred from homology"/>
<dbReference type="GO" id="GO:0103117">
    <property type="term" value="F:UDP-3-O-acyl-N-acetylglucosamine deacetylase activity"/>
    <property type="evidence" value="ECO:0007669"/>
    <property type="project" value="UniProtKB-EC"/>
</dbReference>
<dbReference type="Proteomes" id="UP001255856">
    <property type="component" value="Unassembled WGS sequence"/>
</dbReference>
<comment type="function">
    <text evidence="12">Involved in the biosynthesis of lipid A, a phosphorylated glycolipid that in bacteria anchors the lipopolysaccharide to the outer membrane of the cell. Lipid A-like molecules in plants may serve as structural components of the outer membranes of mitochondria and/or chloroplasts, or may be involved in signal transduction or plant defense responses.</text>
</comment>
<dbReference type="GO" id="GO:0009245">
    <property type="term" value="P:lipid A biosynthetic process"/>
    <property type="evidence" value="ECO:0007669"/>
    <property type="project" value="UniProtKB-KW"/>
</dbReference>
<evidence type="ECO:0000256" key="8">
    <source>
        <dbReference type="ARBA" id="ARBA00022801"/>
    </source>
</evidence>
<evidence type="ECO:0000256" key="9">
    <source>
        <dbReference type="ARBA" id="ARBA00022833"/>
    </source>
</evidence>
<dbReference type="GO" id="GO:0016020">
    <property type="term" value="C:membrane"/>
    <property type="evidence" value="ECO:0007669"/>
    <property type="project" value="GOC"/>
</dbReference>
<keyword evidence="6" id="KW-0441">Lipid A biosynthesis</keyword>
<dbReference type="PROSITE" id="PS50088">
    <property type="entry name" value="ANK_REPEAT"/>
    <property type="match status" value="1"/>
</dbReference>
<evidence type="ECO:0000256" key="10">
    <source>
        <dbReference type="ARBA" id="ARBA00023098"/>
    </source>
</evidence>
<feature type="region of interest" description="Disordered" evidence="14">
    <location>
        <begin position="1"/>
        <end position="36"/>
    </location>
</feature>
<dbReference type="InterPro" id="IPR036770">
    <property type="entry name" value="Ankyrin_rpt-contain_sf"/>
</dbReference>
<dbReference type="GO" id="GO:0046872">
    <property type="term" value="F:metal ion binding"/>
    <property type="evidence" value="ECO:0007669"/>
    <property type="project" value="UniProtKB-KW"/>
</dbReference>
<dbReference type="Gene3D" id="1.25.40.20">
    <property type="entry name" value="Ankyrin repeat-containing domain"/>
    <property type="match status" value="1"/>
</dbReference>
<evidence type="ECO:0000256" key="11">
    <source>
        <dbReference type="ARBA" id="ARBA00024535"/>
    </source>
</evidence>
<dbReference type="InterPro" id="IPR004463">
    <property type="entry name" value="UDP-acyl_GlcNac_deAcase"/>
</dbReference>
<dbReference type="SUPFAM" id="SSF48403">
    <property type="entry name" value="Ankyrin repeat"/>
    <property type="match status" value="1"/>
</dbReference>
<sequence length="439" mass="47953">MLKPTGTNSGRFKLEEPEEVDPDSTSIETPDSDPLDAERTRIFFQWLHAREEDGYEGNLDEFTESLDQDFDALFPQDDDIYDGSQPLEQVQRRAPDEIFVAATLDHASALSPYHVGLESGDQRVLSPECLLSALDACGVDNARIEIEGGEELPVVDGSAVGWVLDIRAAGVRPADGAGEGQSPALPHSPVDSLCLHEGDAFISFVPGPTLRFTAGVEFQAPVIGRQWHSWSPETDPPFRHEIAPARRHLESLEAAKQLIDEGLMLGGADRWQGPVGIKADGGGCTRGRGLVGSMVLHRAAHSRDKEAIVAAVDGGADVNEVEAAGNTPLHSAAYEGWLEGCELLLGLGAKIDASNNAGDRPWHWARNMGHQDVMDFLEQNGASTEQGQVLVQDHVPKVKDFFQRECWAHHPKPHAEYMEWRKQQDAAYEAERAKLIPGM</sequence>
<dbReference type="PANTHER" id="PTHR33694">
    <property type="entry name" value="UDP-3-O-ACYL-N-ACETYLGLUCOSAMINE DEACETYLASE 1, MITOCHONDRIAL-RELATED"/>
    <property type="match status" value="1"/>
</dbReference>